<name>A0ABN9V2A0_9DINO</name>
<feature type="non-terminal residue" evidence="2">
    <location>
        <position position="264"/>
    </location>
</feature>
<feature type="compositionally biased region" description="Low complexity" evidence="1">
    <location>
        <begin position="69"/>
        <end position="82"/>
    </location>
</feature>
<accession>A0ABN9V2A0</accession>
<feature type="region of interest" description="Disordered" evidence="1">
    <location>
        <begin position="61"/>
        <end position="82"/>
    </location>
</feature>
<keyword evidence="3" id="KW-1185">Reference proteome</keyword>
<proteinExistence type="predicted"/>
<feature type="region of interest" description="Disordered" evidence="1">
    <location>
        <begin position="186"/>
        <end position="227"/>
    </location>
</feature>
<feature type="compositionally biased region" description="Basic and acidic residues" evidence="1">
    <location>
        <begin position="186"/>
        <end position="210"/>
    </location>
</feature>
<reference evidence="2" key="1">
    <citation type="submission" date="2023-10" db="EMBL/GenBank/DDBJ databases">
        <authorList>
            <person name="Chen Y."/>
            <person name="Shah S."/>
            <person name="Dougan E. K."/>
            <person name="Thang M."/>
            <person name="Chan C."/>
        </authorList>
    </citation>
    <scope>NUCLEOTIDE SEQUENCE [LARGE SCALE GENOMIC DNA]</scope>
</reference>
<sequence>MPVSQPMGRAPPSRSAARWPRTLRWLRGSCAGRCPALQQGQGGIPPAQDGKGLDEVLQAGHARGEPEDTTTTSTTEAPTETSTVTLTETTITLTETTMTLTETSATGTSTKLPPVEEVPGLISVVLKVRESCAQYGGVLHQDNVSCCAAACGDRCGAPDCEKWGPGCCGSFDPRLAVQRLPQGALHLDHGLGGRREQRAEGERRGGDHRGAPAATTGEDAEAADAPTNRSWRCHQYEGDQDIEWCKVGPVDDHFEYKFFGIAPS</sequence>
<dbReference type="EMBL" id="CAUYUJ010016486">
    <property type="protein sequence ID" value="CAK0865789.1"/>
    <property type="molecule type" value="Genomic_DNA"/>
</dbReference>
<dbReference type="Proteomes" id="UP001189429">
    <property type="component" value="Unassembled WGS sequence"/>
</dbReference>
<protein>
    <submittedName>
        <fullName evidence="2">Uncharacterized protein</fullName>
    </submittedName>
</protein>
<organism evidence="2 3">
    <name type="scientific">Prorocentrum cordatum</name>
    <dbReference type="NCBI Taxonomy" id="2364126"/>
    <lineage>
        <taxon>Eukaryota</taxon>
        <taxon>Sar</taxon>
        <taxon>Alveolata</taxon>
        <taxon>Dinophyceae</taxon>
        <taxon>Prorocentrales</taxon>
        <taxon>Prorocentraceae</taxon>
        <taxon>Prorocentrum</taxon>
    </lineage>
</organism>
<evidence type="ECO:0000313" key="3">
    <source>
        <dbReference type="Proteomes" id="UP001189429"/>
    </source>
</evidence>
<gene>
    <name evidence="2" type="ORF">PCOR1329_LOCUS53225</name>
</gene>
<evidence type="ECO:0000313" key="2">
    <source>
        <dbReference type="EMBL" id="CAK0865789.1"/>
    </source>
</evidence>
<comment type="caution">
    <text evidence="2">The sequence shown here is derived from an EMBL/GenBank/DDBJ whole genome shotgun (WGS) entry which is preliminary data.</text>
</comment>
<evidence type="ECO:0000256" key="1">
    <source>
        <dbReference type="SAM" id="MobiDB-lite"/>
    </source>
</evidence>